<dbReference type="SMART" id="SM00032">
    <property type="entry name" value="CCP"/>
    <property type="match status" value="5"/>
</dbReference>
<dbReference type="InterPro" id="IPR051487">
    <property type="entry name" value="Ser/Thr_Proteases_Immune/Dev"/>
</dbReference>
<gene>
    <name evidence="7" type="ORF">Zmor_010359</name>
</gene>
<name>A0AA38IRS6_9CUCU</name>
<dbReference type="InterPro" id="IPR018114">
    <property type="entry name" value="TRYPSIN_HIS"/>
</dbReference>
<feature type="signal peptide" evidence="4">
    <location>
        <begin position="1"/>
        <end position="23"/>
    </location>
</feature>
<dbReference type="InterPro" id="IPR043504">
    <property type="entry name" value="Peptidase_S1_PA_chymotrypsin"/>
</dbReference>
<reference evidence="7" key="1">
    <citation type="journal article" date="2023" name="G3 (Bethesda)">
        <title>Whole genome assemblies of Zophobas morio and Tenebrio molitor.</title>
        <authorList>
            <person name="Kaur S."/>
            <person name="Stinson S.A."/>
            <person name="diCenzo G.C."/>
        </authorList>
    </citation>
    <scope>NUCLEOTIDE SEQUENCE</scope>
    <source>
        <strain evidence="7">QUZm001</strain>
    </source>
</reference>
<keyword evidence="4" id="KW-0732">Signal</keyword>
<evidence type="ECO:0000256" key="3">
    <source>
        <dbReference type="PROSITE-ProRule" id="PRU00302"/>
    </source>
</evidence>
<dbReference type="Pfam" id="PF00084">
    <property type="entry name" value="Sushi"/>
    <property type="match status" value="3"/>
</dbReference>
<evidence type="ECO:0008006" key="9">
    <source>
        <dbReference type="Google" id="ProtNLM"/>
    </source>
</evidence>
<feature type="domain" description="Peptidase S1" evidence="5">
    <location>
        <begin position="187"/>
        <end position="448"/>
    </location>
</feature>
<keyword evidence="8" id="KW-1185">Reference proteome</keyword>
<evidence type="ECO:0000313" key="8">
    <source>
        <dbReference type="Proteomes" id="UP001168821"/>
    </source>
</evidence>
<dbReference type="InterPro" id="IPR000436">
    <property type="entry name" value="Sushi_SCR_CCP_dom"/>
</dbReference>
<proteinExistence type="inferred from homology"/>
<evidence type="ECO:0000259" key="5">
    <source>
        <dbReference type="PROSITE" id="PS50240"/>
    </source>
</evidence>
<dbReference type="CDD" id="cd00033">
    <property type="entry name" value="CCP"/>
    <property type="match status" value="3"/>
</dbReference>
<comment type="similarity">
    <text evidence="2">Belongs to the peptidase S1 family. CLIP subfamily.</text>
</comment>
<dbReference type="InterPro" id="IPR009003">
    <property type="entry name" value="Peptidase_S1_PA"/>
</dbReference>
<accession>A0AA38IRS6</accession>
<comment type="caution">
    <text evidence="7">The sequence shown here is derived from an EMBL/GenBank/DDBJ whole genome shotgun (WGS) entry which is preliminary data.</text>
</comment>
<feature type="domain" description="Peptidase S1" evidence="5">
    <location>
        <begin position="626"/>
        <end position="906"/>
    </location>
</feature>
<dbReference type="Gene3D" id="2.10.70.10">
    <property type="entry name" value="Complement Module, domain 1"/>
    <property type="match status" value="3"/>
</dbReference>
<protein>
    <recommendedName>
        <fullName evidence="9">Limulus clotting factor C</fullName>
    </recommendedName>
</protein>
<feature type="domain" description="Sushi" evidence="6">
    <location>
        <begin position="38"/>
        <end position="104"/>
    </location>
</feature>
<evidence type="ECO:0000256" key="2">
    <source>
        <dbReference type="ARBA" id="ARBA00024195"/>
    </source>
</evidence>
<comment type="caution">
    <text evidence="3">Lacks conserved residue(s) required for the propagation of feature annotation.</text>
</comment>
<evidence type="ECO:0000256" key="1">
    <source>
        <dbReference type="ARBA" id="ARBA00023157"/>
    </source>
</evidence>
<feature type="domain" description="Sushi" evidence="6">
    <location>
        <begin position="887"/>
        <end position="953"/>
    </location>
</feature>
<dbReference type="SUPFAM" id="SSF50494">
    <property type="entry name" value="Trypsin-like serine proteases"/>
    <property type="match status" value="3"/>
</dbReference>
<dbReference type="InterPro" id="IPR001314">
    <property type="entry name" value="Peptidase_S1A"/>
</dbReference>
<dbReference type="InterPro" id="IPR035976">
    <property type="entry name" value="Sushi/SCR/CCP_sf"/>
</dbReference>
<dbReference type="PROSITE" id="PS50240">
    <property type="entry name" value="TRYPSIN_DOM"/>
    <property type="match status" value="3"/>
</dbReference>
<dbReference type="SMART" id="SM00020">
    <property type="entry name" value="Tryp_SPc"/>
    <property type="match status" value="2"/>
</dbReference>
<dbReference type="PROSITE" id="PS50923">
    <property type="entry name" value="SUSHI"/>
    <property type="match status" value="4"/>
</dbReference>
<dbReference type="PROSITE" id="PS00134">
    <property type="entry name" value="TRYPSIN_HIS"/>
    <property type="match status" value="2"/>
</dbReference>
<dbReference type="GO" id="GO:0006508">
    <property type="term" value="P:proteolysis"/>
    <property type="evidence" value="ECO:0007669"/>
    <property type="project" value="InterPro"/>
</dbReference>
<dbReference type="Proteomes" id="UP001168821">
    <property type="component" value="Unassembled WGS sequence"/>
</dbReference>
<dbReference type="SUPFAM" id="SSF57535">
    <property type="entry name" value="Complement control module/SCR domain"/>
    <property type="match status" value="3"/>
</dbReference>
<keyword evidence="1" id="KW-1015">Disulfide bond</keyword>
<dbReference type="InterPro" id="IPR001254">
    <property type="entry name" value="Trypsin_dom"/>
</dbReference>
<dbReference type="Pfam" id="PF00089">
    <property type="entry name" value="Trypsin"/>
    <property type="match status" value="3"/>
</dbReference>
<dbReference type="PRINTS" id="PR00722">
    <property type="entry name" value="CHYMOTRYPSIN"/>
</dbReference>
<feature type="domain" description="Sushi" evidence="6">
    <location>
        <begin position="966"/>
        <end position="1022"/>
    </location>
</feature>
<dbReference type="EMBL" id="JALNTZ010000003">
    <property type="protein sequence ID" value="KAJ3658631.1"/>
    <property type="molecule type" value="Genomic_DNA"/>
</dbReference>
<dbReference type="GO" id="GO:0004252">
    <property type="term" value="F:serine-type endopeptidase activity"/>
    <property type="evidence" value="ECO:0007669"/>
    <property type="project" value="InterPro"/>
</dbReference>
<evidence type="ECO:0000259" key="6">
    <source>
        <dbReference type="PROSITE" id="PS50923"/>
    </source>
</evidence>
<feature type="domain" description="Peptidase S1" evidence="5">
    <location>
        <begin position="1036"/>
        <end position="1299"/>
    </location>
</feature>
<feature type="chain" id="PRO_5041400573" description="Limulus clotting factor C" evidence="4">
    <location>
        <begin position="24"/>
        <end position="1303"/>
    </location>
</feature>
<dbReference type="CDD" id="cd00190">
    <property type="entry name" value="Tryp_SPc"/>
    <property type="match status" value="2"/>
</dbReference>
<dbReference type="PANTHER" id="PTHR24256">
    <property type="entry name" value="TRYPTASE-RELATED"/>
    <property type="match status" value="1"/>
</dbReference>
<dbReference type="Gene3D" id="2.40.10.10">
    <property type="entry name" value="Trypsin-like serine proteases"/>
    <property type="match status" value="4"/>
</dbReference>
<sequence length="1303" mass="146841">MWSVSQFVANIITLHILIISSTCDEYDHTNYTTVPHSDGCILPKYPAFGQWTIYGNSSESSPGESVPKLTVLEVSCNKNYRLDGDDSITCIRGTWKPQIGDCLLTCPTLKSTSAMTVICSRNQQTLKSCANVLDRTTANFYCAPYFEFENPKEQPARLCSNGNWVGSLPTCVPICGQASPKTDLTLITGGQKAKRGKYPWHVALYNNDKNKTLLCGGTLLNQRVVVTAAHCITDGKAQLKPKDKYIVAAGKYFLRYDHPEDANSTQFSSVSEMFIPYQYKGNARNYAGDIAIIITNKTFELSISVRPVCIMWQRIRYEELLDPTKTKRAYVCGWGYTREFEDQAEVLQELEVPVVSDQMCMEKVHEDYTEYMTADKLCAGFLNSNKSVCKGDSGGGLVIKYDKRYYLIGIVSISPKGGTQHGGCNSQTYTLYTKLSFYVEDFVMQNEAKFRPDIGLTTDAELTTREPVINWSNGNCILPVNPKFGKLRIIGAAVLQPGMLVATGTSIEVECDEHFKHEGRQRIICRNGRWSQDVGRCLKLCPPIVSTPIRKVKCIYKGEERENCTEAVDGTIAKFQCADFYEYWAFTRRSDYICVDGKWDRPHPQCVPACGLWPTVKESSDSGKYYPWHVIIYAYNKEERNNQAICSGSLISETMILSAVICFRNPETDVNYEKNYIVAAGKSYKIFNDVRDTEAQFSEVIQMLLFRNFGPVGLGGAAFLIIEKPFVLSRNVLPICFDEYLDHNPIENQTLYISSWNFQERNSSGKLNEQTTRFLSHSTCRRCTKLVFHPFLTEQRSCVSCSNNEKCRYETGSSFAYKYKDRYYVSGVADSLAGKHLTGIHQCENEFITFYFDASNYMRNLTKHSKISNSTCGSYGHSSYTRLPRSISCALPQHPQFGKWTIYNTPSQLPPGTSVPEQTVIEISCQKSYRIDGEDFTTCIQGTWKPKIGQCLRTCPTINSTLAMRVTCSRNNQTLESCANVFDGTVASFHCADYFEFQTPDQEATQWCSNGNWVGSLPTCVPICGQSSPTADPTLIVGGKKAKRGKYPWHVALYDAQSKILLCGGTLLNQRVVLTAAHCITNVEAHLQLKEKYIVAAGKYFRQYNHTDDADSTQFSSVIEMFIPYQYRGHARHYAGDIALIVTSKIFNLTINVRPICIIWQTTRYKELLDPTKTMRAYVILVTGWGFTREFTDLPDVLNELEVPLITDQKCIEELPEDDTQYVTDDKFCAGFLNSSTSVCKGDSGGGLVIKRNKRYYIIGIVSLSPRGATKHGGCNSQLYTLYIKLSFYLDDFVLEKEAKFRP</sequence>
<feature type="domain" description="Sushi" evidence="6">
    <location>
        <begin position="474"/>
        <end position="539"/>
    </location>
</feature>
<evidence type="ECO:0000256" key="4">
    <source>
        <dbReference type="SAM" id="SignalP"/>
    </source>
</evidence>
<evidence type="ECO:0000313" key="7">
    <source>
        <dbReference type="EMBL" id="KAJ3658631.1"/>
    </source>
</evidence>
<organism evidence="7 8">
    <name type="scientific">Zophobas morio</name>
    <dbReference type="NCBI Taxonomy" id="2755281"/>
    <lineage>
        <taxon>Eukaryota</taxon>
        <taxon>Metazoa</taxon>
        <taxon>Ecdysozoa</taxon>
        <taxon>Arthropoda</taxon>
        <taxon>Hexapoda</taxon>
        <taxon>Insecta</taxon>
        <taxon>Pterygota</taxon>
        <taxon>Neoptera</taxon>
        <taxon>Endopterygota</taxon>
        <taxon>Coleoptera</taxon>
        <taxon>Polyphaga</taxon>
        <taxon>Cucujiformia</taxon>
        <taxon>Tenebrionidae</taxon>
        <taxon>Zophobas</taxon>
    </lineage>
</organism>
<keyword evidence="3" id="KW-0768">Sushi</keyword>